<evidence type="ECO:0000256" key="1">
    <source>
        <dbReference type="ARBA" id="ARBA00004271"/>
    </source>
</evidence>
<evidence type="ECO:0000256" key="5">
    <source>
        <dbReference type="ARBA" id="ARBA00023591"/>
    </source>
</evidence>
<dbReference type="Pfam" id="PF04674">
    <property type="entry name" value="Phi_1"/>
    <property type="match status" value="1"/>
</dbReference>
<evidence type="ECO:0000313" key="7">
    <source>
        <dbReference type="EMBL" id="RAL47044.1"/>
    </source>
</evidence>
<dbReference type="InterPro" id="IPR006766">
    <property type="entry name" value="EXORDIUM-like"/>
</dbReference>
<dbReference type="AlphaFoldDB" id="A0A328DN64"/>
<sequence>MASFTALLFHLAVTLLLLAHPSAAARQLPQSSTPDSSFPFQYHDGPLLTGKVSVNLIWYGRFTPSQRAVVTDFVSSLSKSPAAQPTVATWWKATEKYYDAALKSSSRKASPPLVLSAGAQILHEDYSLGKSLQDRHLHELAARGGQRDAVNVVLTASDVTVAGFCTSRCGTHGSLLSSKIAPVKGKSYKFAYIWVGNSECTCPGKCAWPFHQPIYGPQAQPLVAPNNDVGLDGIIINLASLLAGTVTNPFNNGYYQGPAEAPLEAATACTGVYGSGAYPGYAGNLLVDAATGASYNAVGVNGRKYLLPALFDPSTSSCSTLV</sequence>
<evidence type="ECO:0000256" key="6">
    <source>
        <dbReference type="SAM" id="SignalP"/>
    </source>
</evidence>
<dbReference type="PANTHER" id="PTHR31279:SF66">
    <property type="entry name" value="PHOSPHATE-RESPONSIVE 1 FAMILY PROTEIN"/>
    <property type="match status" value="1"/>
</dbReference>
<comment type="caution">
    <text evidence="7">The sequence shown here is derived from an EMBL/GenBank/DDBJ whole genome shotgun (WGS) entry which is preliminary data.</text>
</comment>
<evidence type="ECO:0000256" key="2">
    <source>
        <dbReference type="ARBA" id="ARBA00022523"/>
    </source>
</evidence>
<feature type="chain" id="PRO_5016408433" evidence="6">
    <location>
        <begin position="25"/>
        <end position="322"/>
    </location>
</feature>
<dbReference type="PANTHER" id="PTHR31279">
    <property type="entry name" value="PROTEIN EXORDIUM-LIKE 5"/>
    <property type="match status" value="1"/>
</dbReference>
<comment type="subcellular location">
    <subcellularLocation>
        <location evidence="1">Secreted</location>
        <location evidence="1">Extracellular space</location>
        <location evidence="1">Apoplast</location>
    </subcellularLocation>
</comment>
<proteinExistence type="inferred from homology"/>
<comment type="similarity">
    <text evidence="5">Belongs to the EXORDIUM family.</text>
</comment>
<protein>
    <submittedName>
        <fullName evidence="7">Uncharacterized protein</fullName>
    </submittedName>
</protein>
<dbReference type="EMBL" id="NQVE01000119">
    <property type="protein sequence ID" value="RAL47044.1"/>
    <property type="molecule type" value="Genomic_DNA"/>
</dbReference>
<evidence type="ECO:0000313" key="8">
    <source>
        <dbReference type="Proteomes" id="UP000249390"/>
    </source>
</evidence>
<keyword evidence="3" id="KW-0964">Secreted</keyword>
<feature type="signal peptide" evidence="6">
    <location>
        <begin position="1"/>
        <end position="24"/>
    </location>
</feature>
<evidence type="ECO:0000256" key="4">
    <source>
        <dbReference type="ARBA" id="ARBA00022729"/>
    </source>
</evidence>
<evidence type="ECO:0000256" key="3">
    <source>
        <dbReference type="ARBA" id="ARBA00022525"/>
    </source>
</evidence>
<dbReference type="GO" id="GO:0048046">
    <property type="term" value="C:apoplast"/>
    <property type="evidence" value="ECO:0007669"/>
    <property type="project" value="UniProtKB-SubCell"/>
</dbReference>
<name>A0A328DN64_9ASTE</name>
<accession>A0A328DN64</accession>
<reference evidence="7 8" key="1">
    <citation type="submission" date="2018-06" db="EMBL/GenBank/DDBJ databases">
        <title>The Genome of Cuscuta australis (Dodder) Provides Insight into the Evolution of Plant Parasitism.</title>
        <authorList>
            <person name="Liu H."/>
        </authorList>
    </citation>
    <scope>NUCLEOTIDE SEQUENCE [LARGE SCALE GENOMIC DNA]</scope>
    <source>
        <strain evidence="8">cv. Yunnan</strain>
        <tissue evidence="7">Vines</tissue>
    </source>
</reference>
<keyword evidence="4 6" id="KW-0732">Signal</keyword>
<dbReference type="Proteomes" id="UP000249390">
    <property type="component" value="Unassembled WGS sequence"/>
</dbReference>
<keyword evidence="2" id="KW-0052">Apoplast</keyword>
<gene>
    <name evidence="7" type="ORF">DM860_017085</name>
</gene>
<keyword evidence="8" id="KW-1185">Reference proteome</keyword>
<organism evidence="7 8">
    <name type="scientific">Cuscuta australis</name>
    <dbReference type="NCBI Taxonomy" id="267555"/>
    <lineage>
        <taxon>Eukaryota</taxon>
        <taxon>Viridiplantae</taxon>
        <taxon>Streptophyta</taxon>
        <taxon>Embryophyta</taxon>
        <taxon>Tracheophyta</taxon>
        <taxon>Spermatophyta</taxon>
        <taxon>Magnoliopsida</taxon>
        <taxon>eudicotyledons</taxon>
        <taxon>Gunneridae</taxon>
        <taxon>Pentapetalae</taxon>
        <taxon>asterids</taxon>
        <taxon>lamiids</taxon>
        <taxon>Solanales</taxon>
        <taxon>Convolvulaceae</taxon>
        <taxon>Cuscuteae</taxon>
        <taxon>Cuscuta</taxon>
        <taxon>Cuscuta subgen. Grammica</taxon>
        <taxon>Cuscuta sect. Cleistogrammica</taxon>
    </lineage>
</organism>